<name>A0A167X2H1_9EURO</name>
<evidence type="ECO:0000313" key="1">
    <source>
        <dbReference type="EMBL" id="KZZ89551.1"/>
    </source>
</evidence>
<keyword evidence="2" id="KW-1185">Reference proteome</keyword>
<dbReference type="VEuPathDB" id="FungiDB:AAP_04306"/>
<dbReference type="AlphaFoldDB" id="A0A167X2H1"/>
<dbReference type="EMBL" id="AZGZ01000020">
    <property type="protein sequence ID" value="KZZ89551.1"/>
    <property type="molecule type" value="Genomic_DNA"/>
</dbReference>
<comment type="caution">
    <text evidence="1">The sequence shown here is derived from an EMBL/GenBank/DDBJ whole genome shotgun (WGS) entry which is preliminary data.</text>
</comment>
<reference evidence="1 2" key="1">
    <citation type="journal article" date="2016" name="Genome Biol. Evol.">
        <title>Divergent and convergent evolution of fungal pathogenicity.</title>
        <authorList>
            <person name="Shang Y."/>
            <person name="Xiao G."/>
            <person name="Zheng P."/>
            <person name="Cen K."/>
            <person name="Zhan S."/>
            <person name="Wang C."/>
        </authorList>
    </citation>
    <scope>NUCLEOTIDE SEQUENCE [LARGE SCALE GENOMIC DNA]</scope>
    <source>
        <strain evidence="1 2">ARSEF 7405</strain>
    </source>
</reference>
<gene>
    <name evidence="1" type="ORF">AAP_04306</name>
</gene>
<accession>A0A167X2H1</accession>
<organism evidence="1 2">
    <name type="scientific">Ascosphaera apis ARSEF 7405</name>
    <dbReference type="NCBI Taxonomy" id="392613"/>
    <lineage>
        <taxon>Eukaryota</taxon>
        <taxon>Fungi</taxon>
        <taxon>Dikarya</taxon>
        <taxon>Ascomycota</taxon>
        <taxon>Pezizomycotina</taxon>
        <taxon>Eurotiomycetes</taxon>
        <taxon>Eurotiomycetidae</taxon>
        <taxon>Onygenales</taxon>
        <taxon>Ascosphaeraceae</taxon>
        <taxon>Ascosphaera</taxon>
    </lineage>
</organism>
<protein>
    <submittedName>
        <fullName evidence="1">PP-loop family protein</fullName>
    </submittedName>
</protein>
<sequence length="263" mass="30405">MKARLPPSPKSDRLLESLQSHSNYQRRQAYGRNPFTLGGMKFETVQVGKMGSNNWLLSRQPFKGDMPSPANDFTIHLPSDAKKSDWTEWQLWDNRYWIRFQAEVFDKHGLAPKRTLNPHTKDTLDIRVRALEETDIVNLRTTLSKPKYPRGEGAEGVLQLNYLNNTLKSRAPGKIRFTLPIVCQADNPQNVLGFATLKKEVPRGFVVNQPNQEKSKAKMPQTIWKVRWQVQQKYIDPTFFELPGFHLSDSAPKRRAQHPKKRS</sequence>
<dbReference type="Proteomes" id="UP000242877">
    <property type="component" value="Unassembled WGS sequence"/>
</dbReference>
<proteinExistence type="predicted"/>
<dbReference type="OrthoDB" id="434144at2759"/>
<evidence type="ECO:0000313" key="2">
    <source>
        <dbReference type="Proteomes" id="UP000242877"/>
    </source>
</evidence>